<feature type="transmembrane region" description="Helical" evidence="1">
    <location>
        <begin position="63"/>
        <end position="85"/>
    </location>
</feature>
<gene>
    <name evidence="2" type="ORF">LEP1GSC081_1791</name>
</gene>
<accession>A0A0E2B1I3</accession>
<name>A0A0E2B1I3_9LEPT</name>
<keyword evidence="1" id="KW-1133">Transmembrane helix</keyword>
<dbReference type="Proteomes" id="UP000006253">
    <property type="component" value="Unassembled WGS sequence"/>
</dbReference>
<evidence type="ECO:0000256" key="1">
    <source>
        <dbReference type="SAM" id="Phobius"/>
    </source>
</evidence>
<dbReference type="EMBL" id="AHMY02000051">
    <property type="protein sequence ID" value="EKO14621.1"/>
    <property type="molecule type" value="Genomic_DNA"/>
</dbReference>
<evidence type="ECO:0000313" key="2">
    <source>
        <dbReference type="EMBL" id="EKO14621.1"/>
    </source>
</evidence>
<reference evidence="2 3" key="1">
    <citation type="submission" date="2012-10" db="EMBL/GenBank/DDBJ databases">
        <authorList>
            <person name="Harkins D.M."/>
            <person name="Durkin A.S."/>
            <person name="Brinkac L.M."/>
            <person name="Selengut J.D."/>
            <person name="Sanka R."/>
            <person name="DePew J."/>
            <person name="Purushe J."/>
            <person name="Peacock S.J."/>
            <person name="Thaipadungpanit J."/>
            <person name="Wuthiekanun V.W."/>
            <person name="Day N.P."/>
            <person name="Vinetz J.M."/>
            <person name="Sutton G.G."/>
            <person name="Nelson W.C."/>
            <person name="Fouts D.E."/>
        </authorList>
    </citation>
    <scope>NUCLEOTIDE SEQUENCE [LARGE SCALE GENOMIC DNA]</scope>
    <source>
        <strain evidence="2 3">H1</strain>
    </source>
</reference>
<dbReference type="RefSeq" id="WP_004766056.1">
    <property type="nucleotide sequence ID" value="NZ_AHMY02000051.1"/>
</dbReference>
<dbReference type="AlphaFoldDB" id="A0A0E2B1I3"/>
<organism evidence="2 3">
    <name type="scientific">Leptospira kirschneri str. H1</name>
    <dbReference type="NCBI Taxonomy" id="1049966"/>
    <lineage>
        <taxon>Bacteria</taxon>
        <taxon>Pseudomonadati</taxon>
        <taxon>Spirochaetota</taxon>
        <taxon>Spirochaetia</taxon>
        <taxon>Leptospirales</taxon>
        <taxon>Leptospiraceae</taxon>
        <taxon>Leptospira</taxon>
    </lineage>
</organism>
<proteinExistence type="predicted"/>
<feature type="transmembrane region" description="Helical" evidence="1">
    <location>
        <begin position="6"/>
        <end position="28"/>
    </location>
</feature>
<feature type="transmembrane region" description="Helical" evidence="1">
    <location>
        <begin position="164"/>
        <end position="182"/>
    </location>
</feature>
<comment type="caution">
    <text evidence="2">The sequence shown here is derived from an EMBL/GenBank/DDBJ whole genome shotgun (WGS) entry which is preliminary data.</text>
</comment>
<feature type="transmembrane region" description="Helical" evidence="1">
    <location>
        <begin position="97"/>
        <end position="120"/>
    </location>
</feature>
<keyword evidence="1" id="KW-0812">Transmembrane</keyword>
<keyword evidence="1" id="KW-0472">Membrane</keyword>
<feature type="transmembrane region" description="Helical" evidence="1">
    <location>
        <begin position="140"/>
        <end position="158"/>
    </location>
</feature>
<protein>
    <submittedName>
        <fullName evidence="2">Uncharacterized protein</fullName>
    </submittedName>
</protein>
<sequence>MEFLLYLIFFGIVSVLLVLTSYYFKLLFLSGRESFERLELVDWIRIVPNELIKLLESGGSLQYAAIAFFVSAFVSYLWTLLGGMIGAPHYADSFGNYFFLSFLLPVTLLTTYGILVELVLKDLPSTNPNHFLVRFLEQEVAILSGCSISVIASNLAVYGLFHEISFLFVFPNISIIAVLLVLRWNGKVKIGGIQFSGSKNRSFQEDSE</sequence>
<evidence type="ECO:0000313" key="3">
    <source>
        <dbReference type="Proteomes" id="UP000006253"/>
    </source>
</evidence>